<name>A0ABP6ZM14_9ACTN</name>
<evidence type="ECO:0000256" key="4">
    <source>
        <dbReference type="RuleBase" id="RU000363"/>
    </source>
</evidence>
<dbReference type="PROSITE" id="PS00061">
    <property type="entry name" value="ADH_SHORT"/>
    <property type="match status" value="1"/>
</dbReference>
<dbReference type="NCBIfam" id="NF006074">
    <property type="entry name" value="PRK08220.1"/>
    <property type="match status" value="1"/>
</dbReference>
<evidence type="ECO:0000256" key="2">
    <source>
        <dbReference type="ARBA" id="ARBA00023002"/>
    </source>
</evidence>
<dbReference type="PRINTS" id="PR00080">
    <property type="entry name" value="SDRFAMILY"/>
</dbReference>
<dbReference type="Proteomes" id="UP001500630">
    <property type="component" value="Unassembled WGS sequence"/>
</dbReference>
<accession>A0ABP6ZM14</accession>
<dbReference type="InterPro" id="IPR003560">
    <property type="entry name" value="DHB_DH"/>
</dbReference>
<proteinExistence type="inferred from homology"/>
<dbReference type="Pfam" id="PF00106">
    <property type="entry name" value="adh_short"/>
    <property type="match status" value="1"/>
</dbReference>
<keyword evidence="2" id="KW-0560">Oxidoreductase</keyword>
<sequence length="286" mass="29934">MTRNEPSPAEPRPSRTTDDRPREIMMELSGIESKVALVTGAAQGIGAEVARTLANAGAHVAAADRNAEGLATAVAKLAAESLPVRGHTADVADSEAVEALVQRVEDEQGPIDILVNAAGVLRVGRVADMPDRHWSEVFSVNADGVFYVCRAVARRMIPRRRGAIVTVASNAAGVPRTEMAAYAASKAASAQFTRCLGLELADYGIRCNIVSPGSTDTPMLRAMLGEQVDPASAIAGSPAAYRVGIPLRKLAQPRDVAEAVAFLVSDQAGHITIHDLYVDGGAALHV</sequence>
<dbReference type="InterPro" id="IPR002347">
    <property type="entry name" value="SDR_fam"/>
</dbReference>
<dbReference type="InterPro" id="IPR057326">
    <property type="entry name" value="KR_dom"/>
</dbReference>
<gene>
    <name evidence="6" type="ORF">GCM10022419_112380</name>
</gene>
<dbReference type="PRINTS" id="PR01397">
    <property type="entry name" value="DHBDHDRGNASE"/>
</dbReference>
<dbReference type="EC" id="1.3.1.28" evidence="3"/>
<dbReference type="SMART" id="SM00822">
    <property type="entry name" value="PKS_KR"/>
    <property type="match status" value="1"/>
</dbReference>
<dbReference type="PANTHER" id="PTHR42760:SF115">
    <property type="entry name" value="3-OXOACYL-[ACYL-CARRIER-PROTEIN] REDUCTASE FABG"/>
    <property type="match status" value="1"/>
</dbReference>
<dbReference type="InterPro" id="IPR020904">
    <property type="entry name" value="Sc_DH/Rdtase_CS"/>
</dbReference>
<comment type="similarity">
    <text evidence="1 4">Belongs to the short-chain dehydrogenases/reductases (SDR) family.</text>
</comment>
<reference evidence="7" key="1">
    <citation type="journal article" date="2019" name="Int. J. Syst. Evol. Microbiol.">
        <title>The Global Catalogue of Microorganisms (GCM) 10K type strain sequencing project: providing services to taxonomists for standard genome sequencing and annotation.</title>
        <authorList>
            <consortium name="The Broad Institute Genomics Platform"/>
            <consortium name="The Broad Institute Genome Sequencing Center for Infectious Disease"/>
            <person name="Wu L."/>
            <person name="Ma J."/>
        </authorList>
    </citation>
    <scope>NUCLEOTIDE SEQUENCE [LARGE SCALE GENOMIC DNA]</scope>
    <source>
        <strain evidence="7">JCM 17326</strain>
    </source>
</reference>
<dbReference type="Gene3D" id="3.40.50.720">
    <property type="entry name" value="NAD(P)-binding Rossmann-like Domain"/>
    <property type="match status" value="1"/>
</dbReference>
<dbReference type="SUPFAM" id="SSF51735">
    <property type="entry name" value="NAD(P)-binding Rossmann-fold domains"/>
    <property type="match status" value="1"/>
</dbReference>
<evidence type="ECO:0000256" key="3">
    <source>
        <dbReference type="NCBIfam" id="TIGR04316"/>
    </source>
</evidence>
<evidence type="ECO:0000256" key="1">
    <source>
        <dbReference type="ARBA" id="ARBA00006484"/>
    </source>
</evidence>
<dbReference type="EMBL" id="BAABDQ010000044">
    <property type="protein sequence ID" value="GAA3608940.1"/>
    <property type="molecule type" value="Genomic_DNA"/>
</dbReference>
<evidence type="ECO:0000259" key="5">
    <source>
        <dbReference type="SMART" id="SM00822"/>
    </source>
</evidence>
<comment type="caution">
    <text evidence="6">The sequence shown here is derived from an EMBL/GenBank/DDBJ whole genome shotgun (WGS) entry which is preliminary data.</text>
</comment>
<evidence type="ECO:0000313" key="7">
    <source>
        <dbReference type="Proteomes" id="UP001500630"/>
    </source>
</evidence>
<protein>
    <recommendedName>
        <fullName evidence="3">2,3-dihydro-2,3-dihydroxybenzoate dehydrogenase</fullName>
        <ecNumber evidence="3">1.3.1.28</ecNumber>
    </recommendedName>
</protein>
<organism evidence="6 7">
    <name type="scientific">Nonomuraea rosea</name>
    <dbReference type="NCBI Taxonomy" id="638574"/>
    <lineage>
        <taxon>Bacteria</taxon>
        <taxon>Bacillati</taxon>
        <taxon>Actinomycetota</taxon>
        <taxon>Actinomycetes</taxon>
        <taxon>Streptosporangiales</taxon>
        <taxon>Streptosporangiaceae</taxon>
        <taxon>Nonomuraea</taxon>
    </lineage>
</organism>
<dbReference type="InterPro" id="IPR036291">
    <property type="entry name" value="NAD(P)-bd_dom_sf"/>
</dbReference>
<feature type="domain" description="Ketoreductase" evidence="5">
    <location>
        <begin position="34"/>
        <end position="206"/>
    </location>
</feature>
<keyword evidence="7" id="KW-1185">Reference proteome</keyword>
<dbReference type="PANTHER" id="PTHR42760">
    <property type="entry name" value="SHORT-CHAIN DEHYDROGENASES/REDUCTASES FAMILY MEMBER"/>
    <property type="match status" value="1"/>
</dbReference>
<dbReference type="NCBIfam" id="TIGR04316">
    <property type="entry name" value="dhbA_paeA"/>
    <property type="match status" value="1"/>
</dbReference>
<evidence type="ECO:0000313" key="6">
    <source>
        <dbReference type="EMBL" id="GAA3608940.1"/>
    </source>
</evidence>